<name>A0A1X9LQI6_9MICO</name>
<dbReference type="Proteomes" id="UP000192775">
    <property type="component" value="Chromosome"/>
</dbReference>
<accession>A0A1X9LQI6</accession>
<evidence type="ECO:0000313" key="1">
    <source>
        <dbReference type="EMBL" id="ARJ07446.1"/>
    </source>
</evidence>
<dbReference type="InterPro" id="IPR036249">
    <property type="entry name" value="Thioredoxin-like_sf"/>
</dbReference>
<dbReference type="STRING" id="1619308.B5808_16325"/>
<dbReference type="KEGG" id="cphy:B5808_16325"/>
<reference evidence="1 2" key="1">
    <citation type="submission" date="2017-04" db="EMBL/GenBank/DDBJ databases">
        <authorList>
            <person name="Afonso C.L."/>
            <person name="Miller P.J."/>
            <person name="Scott M.A."/>
            <person name="Spackman E."/>
            <person name="Goraichik I."/>
            <person name="Dimitrov K.M."/>
            <person name="Suarez D.L."/>
            <person name="Swayne D.E."/>
        </authorList>
    </citation>
    <scope>NUCLEOTIDE SEQUENCE [LARGE SCALE GENOMIC DNA]</scope>
    <source>
        <strain evidence="2">XA(T)</strain>
    </source>
</reference>
<protein>
    <recommendedName>
        <fullName evidence="3">Thioredoxin</fullName>
    </recommendedName>
</protein>
<dbReference type="Gene3D" id="3.40.30.10">
    <property type="entry name" value="Glutaredoxin"/>
    <property type="match status" value="1"/>
</dbReference>
<dbReference type="SUPFAM" id="SSF52833">
    <property type="entry name" value="Thioredoxin-like"/>
    <property type="match status" value="1"/>
</dbReference>
<keyword evidence="2" id="KW-1185">Reference proteome</keyword>
<organism evidence="1 2">
    <name type="scientific">Cnuibacter physcomitrellae</name>
    <dbReference type="NCBI Taxonomy" id="1619308"/>
    <lineage>
        <taxon>Bacteria</taxon>
        <taxon>Bacillati</taxon>
        <taxon>Actinomycetota</taxon>
        <taxon>Actinomycetes</taxon>
        <taxon>Micrococcales</taxon>
        <taxon>Microbacteriaceae</taxon>
        <taxon>Cnuibacter</taxon>
    </lineage>
</organism>
<evidence type="ECO:0000313" key="2">
    <source>
        <dbReference type="Proteomes" id="UP000192775"/>
    </source>
</evidence>
<proteinExistence type="predicted"/>
<sequence length="102" mass="10233">MSVTLYTSSFCGACTAARVAVARAEELLGDRVAWREVNVADAPAESEEAAITSTPTLVIRAAVPGAAALEAPAGLDAPELFRASGAPTVPQLLTAIAAALPA</sequence>
<gene>
    <name evidence="1" type="ORF">B5808_16325</name>
</gene>
<dbReference type="AlphaFoldDB" id="A0A1X9LQI6"/>
<dbReference type="EMBL" id="CP020715">
    <property type="protein sequence ID" value="ARJ07446.1"/>
    <property type="molecule type" value="Genomic_DNA"/>
</dbReference>
<evidence type="ECO:0008006" key="3">
    <source>
        <dbReference type="Google" id="ProtNLM"/>
    </source>
</evidence>